<gene>
    <name evidence="12" type="primary">LOC116288544</name>
</gene>
<dbReference type="FunCoup" id="A0A6P8H4C9">
    <property type="interactions" value="729"/>
</dbReference>
<evidence type="ECO:0000256" key="9">
    <source>
        <dbReference type="SAM" id="Phobius"/>
    </source>
</evidence>
<organism evidence="11 12">
    <name type="scientific">Actinia tenebrosa</name>
    <name type="common">Australian red waratah sea anemone</name>
    <dbReference type="NCBI Taxonomy" id="6105"/>
    <lineage>
        <taxon>Eukaryota</taxon>
        <taxon>Metazoa</taxon>
        <taxon>Cnidaria</taxon>
        <taxon>Anthozoa</taxon>
        <taxon>Hexacorallia</taxon>
        <taxon>Actiniaria</taxon>
        <taxon>Actiniidae</taxon>
        <taxon>Actinia</taxon>
    </lineage>
</organism>
<evidence type="ECO:0000259" key="10">
    <source>
        <dbReference type="PROSITE" id="PS50262"/>
    </source>
</evidence>
<evidence type="ECO:0000256" key="8">
    <source>
        <dbReference type="ARBA" id="ARBA00023224"/>
    </source>
</evidence>
<keyword evidence="4 9" id="KW-1133">Transmembrane helix</keyword>
<dbReference type="AlphaFoldDB" id="A0A6P8H4C9"/>
<dbReference type="GO" id="GO:0004930">
    <property type="term" value="F:G protein-coupled receptor activity"/>
    <property type="evidence" value="ECO:0007669"/>
    <property type="project" value="UniProtKB-KW"/>
</dbReference>
<evidence type="ECO:0000256" key="3">
    <source>
        <dbReference type="ARBA" id="ARBA00022692"/>
    </source>
</evidence>
<keyword evidence="11" id="KW-1185">Reference proteome</keyword>
<dbReference type="GeneID" id="116288544"/>
<dbReference type="RefSeq" id="XP_031551209.1">
    <property type="nucleotide sequence ID" value="XM_031695349.1"/>
</dbReference>
<feature type="transmembrane region" description="Helical" evidence="9">
    <location>
        <begin position="219"/>
        <end position="239"/>
    </location>
</feature>
<keyword evidence="7" id="KW-0675">Receptor</keyword>
<dbReference type="SMART" id="SM01381">
    <property type="entry name" value="7TM_GPCR_Srsx"/>
    <property type="match status" value="1"/>
</dbReference>
<evidence type="ECO:0000313" key="11">
    <source>
        <dbReference type="Proteomes" id="UP000515163"/>
    </source>
</evidence>
<dbReference type="PROSITE" id="PS50262">
    <property type="entry name" value="G_PROTEIN_RECEP_F1_2"/>
    <property type="match status" value="1"/>
</dbReference>
<dbReference type="Gene3D" id="1.20.1070.10">
    <property type="entry name" value="Rhodopsin 7-helix transmembrane proteins"/>
    <property type="match status" value="1"/>
</dbReference>
<protein>
    <submittedName>
        <fullName evidence="12">G-protein coupled receptor 12-like</fullName>
    </submittedName>
</protein>
<keyword evidence="6 9" id="KW-0472">Membrane</keyword>
<evidence type="ECO:0000256" key="7">
    <source>
        <dbReference type="ARBA" id="ARBA00023170"/>
    </source>
</evidence>
<dbReference type="InParanoid" id="A0A6P8H4C9"/>
<dbReference type="Proteomes" id="UP000515163">
    <property type="component" value="Unplaced"/>
</dbReference>
<comment type="subcellular location">
    <subcellularLocation>
        <location evidence="1">Cell membrane</location>
        <topology evidence="1">Multi-pass membrane protein</topology>
    </subcellularLocation>
</comment>
<dbReference type="PANTHER" id="PTHR24249:SF372">
    <property type="entry name" value="G-PROTEIN COUPLED RECEPTORS FAMILY 1 PROFILE DOMAIN-CONTAINING PROTEIN"/>
    <property type="match status" value="1"/>
</dbReference>
<dbReference type="SUPFAM" id="SSF81321">
    <property type="entry name" value="Family A G protein-coupled receptor-like"/>
    <property type="match status" value="1"/>
</dbReference>
<evidence type="ECO:0000256" key="5">
    <source>
        <dbReference type="ARBA" id="ARBA00023040"/>
    </source>
</evidence>
<dbReference type="Pfam" id="PF00001">
    <property type="entry name" value="7tm_1"/>
    <property type="match status" value="2"/>
</dbReference>
<evidence type="ECO:0000256" key="1">
    <source>
        <dbReference type="ARBA" id="ARBA00004651"/>
    </source>
</evidence>
<name>A0A6P8H4C9_ACTTE</name>
<feature type="transmembrane region" description="Helical" evidence="9">
    <location>
        <begin position="193"/>
        <end position="213"/>
    </location>
</feature>
<feature type="transmembrane region" description="Helical" evidence="9">
    <location>
        <begin position="270"/>
        <end position="287"/>
    </location>
</feature>
<dbReference type="PRINTS" id="PR00237">
    <property type="entry name" value="GPCRRHODOPSN"/>
</dbReference>
<keyword evidence="8" id="KW-0807">Transducer</keyword>
<evidence type="ECO:0000256" key="4">
    <source>
        <dbReference type="ARBA" id="ARBA00022989"/>
    </source>
</evidence>
<feature type="transmembrane region" description="Helical" evidence="9">
    <location>
        <begin position="110"/>
        <end position="130"/>
    </location>
</feature>
<evidence type="ECO:0000256" key="6">
    <source>
        <dbReference type="ARBA" id="ARBA00023136"/>
    </source>
</evidence>
<accession>A0A6P8H4C9</accession>
<evidence type="ECO:0000313" key="12">
    <source>
        <dbReference type="RefSeq" id="XP_031551209.1"/>
    </source>
</evidence>
<dbReference type="OrthoDB" id="5961072at2759"/>
<feature type="transmembrane region" description="Helical" evidence="9">
    <location>
        <begin position="307"/>
        <end position="328"/>
    </location>
</feature>
<feature type="transmembrane region" description="Helical" evidence="9">
    <location>
        <begin position="150"/>
        <end position="172"/>
    </location>
</feature>
<keyword evidence="3 9" id="KW-0812">Transmembrane</keyword>
<reference evidence="12" key="1">
    <citation type="submission" date="2025-08" db="UniProtKB">
        <authorList>
            <consortium name="RefSeq"/>
        </authorList>
    </citation>
    <scope>IDENTIFICATION</scope>
    <source>
        <tissue evidence="12">Tentacle</tissue>
    </source>
</reference>
<feature type="domain" description="G-protein coupled receptors family 1 profile" evidence="10">
    <location>
        <begin position="90"/>
        <end position="326"/>
    </location>
</feature>
<keyword evidence="2" id="KW-1003">Cell membrane</keyword>
<dbReference type="GO" id="GO:0005886">
    <property type="term" value="C:plasma membrane"/>
    <property type="evidence" value="ECO:0007669"/>
    <property type="project" value="UniProtKB-SubCell"/>
</dbReference>
<dbReference type="InterPro" id="IPR050569">
    <property type="entry name" value="TAAR"/>
</dbReference>
<sequence length="359" mass="41094">MQSSLLTTVDSVSFHLYMTIELSTAKFLYSVNASNISRKSMSNISSPVINFTCPLFETHLFYRSPSHEEKSFLLAMIVLNAVMAAVTSCSNAVVIYTISRTPSLQTPSNILILGLAISDFCVGMFVQPSYCVFRYAEYRRHIDMFCTCSQVYLYSCVMLIGISIATLTSITGDRFLAVHLHLRYRELVTIKRYGILLAIIWAFGVTLTIVTLFKFGKGLIAVYILIFVVLFLMNVYFIWKVFRVIRRHSAQIQVQQQSALHSIKRRKKSVYTMYSMIAAFLMCYIPYLGASIGNILNKRMTQATRNVIIVTETLIMFNCVLNPIIYCWRIEDMRDAVFNLLKKSSRRDKKNLSEPQKTT</sequence>
<keyword evidence="5" id="KW-0297">G-protein coupled receptor</keyword>
<dbReference type="CDD" id="cd00637">
    <property type="entry name" value="7tm_classA_rhodopsin-like"/>
    <property type="match status" value="1"/>
</dbReference>
<evidence type="ECO:0000256" key="2">
    <source>
        <dbReference type="ARBA" id="ARBA00022475"/>
    </source>
</evidence>
<dbReference type="InterPro" id="IPR000276">
    <property type="entry name" value="GPCR_Rhodpsn"/>
</dbReference>
<dbReference type="KEGG" id="aten:116288544"/>
<dbReference type="InterPro" id="IPR017452">
    <property type="entry name" value="GPCR_Rhodpsn_7TM"/>
</dbReference>
<proteinExistence type="predicted"/>
<dbReference type="PANTHER" id="PTHR24249">
    <property type="entry name" value="HISTAMINE RECEPTOR-RELATED G-PROTEIN COUPLED RECEPTOR"/>
    <property type="match status" value="1"/>
</dbReference>
<feature type="transmembrane region" description="Helical" evidence="9">
    <location>
        <begin position="72"/>
        <end position="98"/>
    </location>
</feature>